<protein>
    <submittedName>
        <fullName evidence="1">Uncharacterized protein</fullName>
    </submittedName>
</protein>
<proteinExistence type="predicted"/>
<name>A0A8J2P8S1_9HEXA</name>
<evidence type="ECO:0000313" key="1">
    <source>
        <dbReference type="EMBL" id="CAG7785007.1"/>
    </source>
</evidence>
<dbReference type="AlphaFoldDB" id="A0A8J2P8S1"/>
<dbReference type="Proteomes" id="UP000708208">
    <property type="component" value="Unassembled WGS sequence"/>
</dbReference>
<reference evidence="1" key="1">
    <citation type="submission" date="2021-06" db="EMBL/GenBank/DDBJ databases">
        <authorList>
            <person name="Hodson N. C."/>
            <person name="Mongue J. A."/>
            <person name="Jaron S. K."/>
        </authorList>
    </citation>
    <scope>NUCLEOTIDE SEQUENCE</scope>
</reference>
<keyword evidence="2" id="KW-1185">Reference proteome</keyword>
<dbReference type="EMBL" id="CAJVCH010287080">
    <property type="protein sequence ID" value="CAG7785007.1"/>
    <property type="molecule type" value="Genomic_DNA"/>
</dbReference>
<feature type="non-terminal residue" evidence="1">
    <location>
        <position position="1"/>
    </location>
</feature>
<comment type="caution">
    <text evidence="1">The sequence shown here is derived from an EMBL/GenBank/DDBJ whole genome shotgun (WGS) entry which is preliminary data.</text>
</comment>
<evidence type="ECO:0000313" key="2">
    <source>
        <dbReference type="Proteomes" id="UP000708208"/>
    </source>
</evidence>
<sequence length="45" mass="4858">EKLGSASTLIFPRSNTIYQIPSFYTLVKATGRTIDATIVSDGSTH</sequence>
<organism evidence="1 2">
    <name type="scientific">Allacma fusca</name>
    <dbReference type="NCBI Taxonomy" id="39272"/>
    <lineage>
        <taxon>Eukaryota</taxon>
        <taxon>Metazoa</taxon>
        <taxon>Ecdysozoa</taxon>
        <taxon>Arthropoda</taxon>
        <taxon>Hexapoda</taxon>
        <taxon>Collembola</taxon>
        <taxon>Symphypleona</taxon>
        <taxon>Sminthuridae</taxon>
        <taxon>Allacma</taxon>
    </lineage>
</organism>
<gene>
    <name evidence="1" type="ORF">AFUS01_LOCUS23659</name>
</gene>
<accession>A0A8J2P8S1</accession>